<dbReference type="eggNOG" id="COG0768">
    <property type="taxonomic scope" value="Bacteria"/>
</dbReference>
<keyword evidence="4" id="KW-0997">Cell inner membrane</keyword>
<gene>
    <name evidence="17" type="ordered locus">LI0395</name>
</gene>
<dbReference type="Proteomes" id="UP000002430">
    <property type="component" value="Chromosome"/>
</dbReference>
<dbReference type="SUPFAM" id="SSF56519">
    <property type="entry name" value="Penicillin binding protein dimerisation domain"/>
    <property type="match status" value="1"/>
</dbReference>
<keyword evidence="5" id="KW-0121">Carboxypeptidase</keyword>
<evidence type="ECO:0000256" key="3">
    <source>
        <dbReference type="ARBA" id="ARBA00022475"/>
    </source>
</evidence>
<dbReference type="GO" id="GO:0008360">
    <property type="term" value="P:regulation of cell shape"/>
    <property type="evidence" value="ECO:0007669"/>
    <property type="project" value="UniProtKB-KW"/>
</dbReference>
<dbReference type="EMBL" id="AM180252">
    <property type="protein sequence ID" value="CAJ54451.1"/>
    <property type="molecule type" value="Genomic_DNA"/>
</dbReference>
<keyword evidence="11 14" id="KW-1133">Transmembrane helix</keyword>
<evidence type="ECO:0000256" key="5">
    <source>
        <dbReference type="ARBA" id="ARBA00022645"/>
    </source>
</evidence>
<name>Q1MRC5_LAWIP</name>
<dbReference type="GO" id="GO:0009002">
    <property type="term" value="F:serine-type D-Ala-D-Ala carboxypeptidase activity"/>
    <property type="evidence" value="ECO:0007669"/>
    <property type="project" value="InterPro"/>
</dbReference>
<dbReference type="InterPro" id="IPR017790">
    <property type="entry name" value="Penicillin-binding_protein_2"/>
</dbReference>
<evidence type="ECO:0000256" key="9">
    <source>
        <dbReference type="ARBA" id="ARBA00022960"/>
    </source>
</evidence>
<evidence type="ECO:0000256" key="14">
    <source>
        <dbReference type="SAM" id="Phobius"/>
    </source>
</evidence>
<feature type="domain" description="Penicillin-binding protein dimerisation" evidence="16">
    <location>
        <begin position="60"/>
        <end position="228"/>
    </location>
</feature>
<dbReference type="NCBIfam" id="TIGR03423">
    <property type="entry name" value="pbp2_mrdA"/>
    <property type="match status" value="1"/>
</dbReference>
<dbReference type="GO" id="GO:0006508">
    <property type="term" value="P:proteolysis"/>
    <property type="evidence" value="ECO:0007669"/>
    <property type="project" value="UniProtKB-KW"/>
</dbReference>
<dbReference type="AlphaFoldDB" id="Q1MRC5"/>
<feature type="domain" description="Penicillin-binding protein transpeptidase" evidence="15">
    <location>
        <begin position="263"/>
        <end position="586"/>
    </location>
</feature>
<dbReference type="InterPro" id="IPR012338">
    <property type="entry name" value="Beta-lactam/transpept-like"/>
</dbReference>
<dbReference type="GO" id="GO:0009252">
    <property type="term" value="P:peptidoglycan biosynthetic process"/>
    <property type="evidence" value="ECO:0007669"/>
    <property type="project" value="UniProtKB-KW"/>
</dbReference>
<dbReference type="Gene3D" id="3.40.710.10">
    <property type="entry name" value="DD-peptidase/beta-lactamase superfamily"/>
    <property type="match status" value="1"/>
</dbReference>
<comment type="subcellular location">
    <subcellularLocation>
        <location evidence="2">Cell membrane</location>
    </subcellularLocation>
    <subcellularLocation>
        <location evidence="1">Membrane</location>
        <topology evidence="1">Single-pass membrane protein</topology>
    </subcellularLocation>
</comment>
<evidence type="ECO:0000256" key="2">
    <source>
        <dbReference type="ARBA" id="ARBA00004236"/>
    </source>
</evidence>
<evidence type="ECO:0000256" key="11">
    <source>
        <dbReference type="ARBA" id="ARBA00022989"/>
    </source>
</evidence>
<dbReference type="RefSeq" id="WP_011526480.1">
    <property type="nucleotide sequence ID" value="NC_008011.1"/>
</dbReference>
<dbReference type="PANTHER" id="PTHR30627">
    <property type="entry name" value="PEPTIDOGLYCAN D,D-TRANSPEPTIDASE"/>
    <property type="match status" value="1"/>
</dbReference>
<accession>Q1MRC5</accession>
<dbReference type="PANTHER" id="PTHR30627:SF2">
    <property type="entry name" value="PEPTIDOGLYCAN D,D-TRANSPEPTIDASE MRDA"/>
    <property type="match status" value="1"/>
</dbReference>
<keyword evidence="10" id="KW-0573">Peptidoglycan synthesis</keyword>
<dbReference type="GO" id="GO:0005886">
    <property type="term" value="C:plasma membrane"/>
    <property type="evidence" value="ECO:0007669"/>
    <property type="project" value="UniProtKB-SubCell"/>
</dbReference>
<dbReference type="OrthoDB" id="9766847at2"/>
<evidence type="ECO:0000256" key="8">
    <source>
        <dbReference type="ARBA" id="ARBA00022801"/>
    </source>
</evidence>
<organism evidence="17 18">
    <name type="scientific">Lawsonia intracellularis (strain PHE/MN1-00)</name>
    <dbReference type="NCBI Taxonomy" id="363253"/>
    <lineage>
        <taxon>Bacteria</taxon>
        <taxon>Pseudomonadati</taxon>
        <taxon>Thermodesulfobacteriota</taxon>
        <taxon>Desulfovibrionia</taxon>
        <taxon>Desulfovibrionales</taxon>
        <taxon>Desulfovibrionaceae</taxon>
        <taxon>Lawsonia</taxon>
    </lineage>
</organism>
<protein>
    <submittedName>
        <fullName evidence="17">Cell division protein FtsI/penicillin-binding protein 2</fullName>
    </submittedName>
</protein>
<sequence length="597" mass="67136">MKLKLDPEGYQPPRSGILLLQFLIGALFFVFVLRFWYLQIHKGTEFARQAQNNRLRNERVYASRGLIKDKNGILLAENRPAFGLALVREDCPDITTTLAQVSVWMDTPLEQLIAKFNQDKRKVKPFEPILLFTDIPFEQVAKIESQLMHWPGLITVAHSKRYYPQSHEFAHILGYVAEANEKELAMDKVLSLGDTIGKQGLEYILEPRLRGEKGEYSVEVDVLGRALGKVLVKAPQHGEDIQLSLDAQLQQKIVSLLDTHAACVIVIEPHTGRLQALVTTPAYDNNLFVRGLSQKNWEILRDNPRHPLQNRTIQSTYPPASIWKLLMIGLFLEEGIAPSTHITCTGSVTLGDHIFRCWKKHGHGSVDMKRSLTDSCDVYFYILGEKLGIDKIENFAKACGFGSLTKIDLPYEKVGLVPSRSWKRSRFGDNWYKGETLNTSIGQGYTLTTPLQIAVFVSSLINGGNLMKPLLLSEDKPQVLGKIPFSEETLAFINNTMRLTVEKGTARVLRRNDAIIGGKTGTAQVVKLKMVGERRLKADEVSYMERDHAWIASWGKKDDQEVVVVVMIEHGGMGSSTAGPIARKVYDILFSTKQEHS</sequence>
<dbReference type="STRING" id="363253.LI0395"/>
<evidence type="ECO:0000313" key="18">
    <source>
        <dbReference type="Proteomes" id="UP000002430"/>
    </source>
</evidence>
<keyword evidence="17" id="KW-0132">Cell division</keyword>
<dbReference type="Pfam" id="PF00905">
    <property type="entry name" value="Transpeptidase"/>
    <property type="match status" value="1"/>
</dbReference>
<keyword evidence="18" id="KW-1185">Reference proteome</keyword>
<dbReference type="Gene3D" id="3.30.1390.30">
    <property type="entry name" value="Penicillin-binding protein 2a, domain 3"/>
    <property type="match status" value="1"/>
</dbReference>
<evidence type="ECO:0000259" key="15">
    <source>
        <dbReference type="Pfam" id="PF00905"/>
    </source>
</evidence>
<keyword evidence="13" id="KW-0961">Cell wall biogenesis/degradation</keyword>
<feature type="transmembrane region" description="Helical" evidence="14">
    <location>
        <begin position="16"/>
        <end position="37"/>
    </location>
</feature>
<dbReference type="GO" id="GO:0008658">
    <property type="term" value="F:penicillin binding"/>
    <property type="evidence" value="ECO:0007669"/>
    <property type="project" value="InterPro"/>
</dbReference>
<keyword evidence="7 14" id="KW-0812">Transmembrane</keyword>
<dbReference type="SUPFAM" id="SSF56601">
    <property type="entry name" value="beta-lactamase/transpeptidase-like"/>
    <property type="match status" value="1"/>
</dbReference>
<keyword evidence="8" id="KW-0378">Hydrolase</keyword>
<evidence type="ECO:0000313" key="17">
    <source>
        <dbReference type="EMBL" id="CAJ54451.1"/>
    </source>
</evidence>
<dbReference type="GO" id="GO:0071555">
    <property type="term" value="P:cell wall organization"/>
    <property type="evidence" value="ECO:0007669"/>
    <property type="project" value="UniProtKB-KW"/>
</dbReference>
<evidence type="ECO:0000256" key="6">
    <source>
        <dbReference type="ARBA" id="ARBA00022670"/>
    </source>
</evidence>
<dbReference type="Gene3D" id="3.90.1310.10">
    <property type="entry name" value="Penicillin-binding protein 2a (Domain 2)"/>
    <property type="match status" value="1"/>
</dbReference>
<keyword evidence="17" id="KW-0131">Cell cycle</keyword>
<proteinExistence type="predicted"/>
<evidence type="ECO:0000259" key="16">
    <source>
        <dbReference type="Pfam" id="PF03717"/>
    </source>
</evidence>
<dbReference type="InterPro" id="IPR005311">
    <property type="entry name" value="PBP_dimer"/>
</dbReference>
<dbReference type="KEGG" id="lip:LI0395"/>
<evidence type="ECO:0000256" key="4">
    <source>
        <dbReference type="ARBA" id="ARBA00022519"/>
    </source>
</evidence>
<evidence type="ECO:0000256" key="1">
    <source>
        <dbReference type="ARBA" id="ARBA00004167"/>
    </source>
</evidence>
<evidence type="ECO:0000256" key="7">
    <source>
        <dbReference type="ARBA" id="ARBA00022692"/>
    </source>
</evidence>
<dbReference type="InterPro" id="IPR001460">
    <property type="entry name" value="PCN-bd_Tpept"/>
</dbReference>
<dbReference type="GO" id="GO:0051301">
    <property type="term" value="P:cell division"/>
    <property type="evidence" value="ECO:0007669"/>
    <property type="project" value="UniProtKB-KW"/>
</dbReference>
<evidence type="ECO:0000256" key="10">
    <source>
        <dbReference type="ARBA" id="ARBA00022984"/>
    </source>
</evidence>
<evidence type="ECO:0000256" key="13">
    <source>
        <dbReference type="ARBA" id="ARBA00023316"/>
    </source>
</evidence>
<reference evidence="17 18" key="1">
    <citation type="submission" date="2005-11" db="EMBL/GenBank/DDBJ databases">
        <title>The complete genome sequence of Lawsonia intracellularis: the causative agent of proliferative enteropathy.</title>
        <authorList>
            <person name="Kaur K."/>
            <person name="Zhang Q."/>
            <person name="Beckler D."/>
            <person name="Munir S."/>
            <person name="Li L."/>
            <person name="Kinsley K."/>
            <person name="Herron L."/>
            <person name="Peterson A."/>
            <person name="May B."/>
            <person name="Singh S."/>
            <person name="Gebhart C."/>
            <person name="Kapur V."/>
        </authorList>
    </citation>
    <scope>NUCLEOTIDE SEQUENCE [LARGE SCALE GENOMIC DNA]</scope>
    <source>
        <strain evidence="17 18">PHE/MN1-00</strain>
    </source>
</reference>
<dbReference type="HOGENOM" id="CLU_009289_1_2_7"/>
<dbReference type="InterPro" id="IPR036138">
    <property type="entry name" value="PBP_dimer_sf"/>
</dbReference>
<evidence type="ECO:0000256" key="12">
    <source>
        <dbReference type="ARBA" id="ARBA00023136"/>
    </source>
</evidence>
<keyword evidence="6" id="KW-0645">Protease</keyword>
<dbReference type="InterPro" id="IPR050515">
    <property type="entry name" value="Beta-lactam/transpept"/>
</dbReference>
<keyword evidence="9" id="KW-0133">Cell shape</keyword>
<dbReference type="Pfam" id="PF03717">
    <property type="entry name" value="PBP_dimer"/>
    <property type="match status" value="1"/>
</dbReference>
<keyword evidence="12 14" id="KW-0472">Membrane</keyword>
<keyword evidence="3" id="KW-1003">Cell membrane</keyword>
<dbReference type="GO" id="GO:0071972">
    <property type="term" value="F:peptidoglycan L,D-transpeptidase activity"/>
    <property type="evidence" value="ECO:0007669"/>
    <property type="project" value="TreeGrafter"/>
</dbReference>